<comment type="caution">
    <text evidence="1">The sequence shown here is derived from an EMBL/GenBank/DDBJ whole genome shotgun (WGS) entry which is preliminary data.</text>
</comment>
<reference evidence="1 2" key="1">
    <citation type="submission" date="2018-03" db="EMBL/GenBank/DDBJ databases">
        <title>Novel Streptomyces sp. from soil.</title>
        <authorList>
            <person name="Tan G.Y.A."/>
            <person name="Lee Z.Y."/>
        </authorList>
    </citation>
    <scope>NUCLEOTIDE SEQUENCE [LARGE SCALE GENOMIC DNA]</scope>
    <source>
        <strain evidence="1 2">ST5x</strain>
    </source>
</reference>
<dbReference type="RefSeq" id="WP_105871372.1">
    <property type="nucleotide sequence ID" value="NZ_PVLV01000524.1"/>
</dbReference>
<name>A0A2S9PPI7_9ACTN</name>
<dbReference type="EMBL" id="PVLV01000524">
    <property type="protein sequence ID" value="PRH76321.1"/>
    <property type="molecule type" value="Genomic_DNA"/>
</dbReference>
<organism evidence="1 2">
    <name type="scientific">Streptomyces solincola</name>
    <dbReference type="NCBI Taxonomy" id="2100817"/>
    <lineage>
        <taxon>Bacteria</taxon>
        <taxon>Bacillati</taxon>
        <taxon>Actinomycetota</taxon>
        <taxon>Actinomycetes</taxon>
        <taxon>Kitasatosporales</taxon>
        <taxon>Streptomycetaceae</taxon>
        <taxon>Streptomyces</taxon>
    </lineage>
</organism>
<dbReference type="OrthoDB" id="4304413at2"/>
<evidence type="ECO:0000313" key="2">
    <source>
        <dbReference type="Proteomes" id="UP000239322"/>
    </source>
</evidence>
<gene>
    <name evidence="1" type="ORF">C6N75_26280</name>
</gene>
<dbReference type="AlphaFoldDB" id="A0A2S9PPI7"/>
<evidence type="ECO:0000313" key="1">
    <source>
        <dbReference type="EMBL" id="PRH76321.1"/>
    </source>
</evidence>
<dbReference type="Proteomes" id="UP000239322">
    <property type="component" value="Unassembled WGS sequence"/>
</dbReference>
<keyword evidence="2" id="KW-1185">Reference proteome</keyword>
<sequence length="86" mass="9548">MTTPPLRRRPVPPPTGCRVRMGDVVYDRNRGMVALVVDIRGTFARLARPGGTLLPALGERLRNATAAERRQLAALERHHSRAARAR</sequence>
<protein>
    <submittedName>
        <fullName evidence="1">Uncharacterized protein</fullName>
    </submittedName>
</protein>
<proteinExistence type="predicted"/>
<accession>A0A2S9PPI7</accession>